<organism evidence="2">
    <name type="scientific">viral metagenome</name>
    <dbReference type="NCBI Taxonomy" id="1070528"/>
    <lineage>
        <taxon>unclassified sequences</taxon>
        <taxon>metagenomes</taxon>
        <taxon>organismal metagenomes</taxon>
    </lineage>
</organism>
<dbReference type="AlphaFoldDB" id="A0A6M3X457"/>
<proteinExistence type="predicted"/>
<evidence type="ECO:0000313" key="2">
    <source>
        <dbReference type="EMBL" id="QJH92472.1"/>
    </source>
</evidence>
<gene>
    <name evidence="1" type="ORF">MM171A00102_0063</name>
    <name evidence="2" type="ORF">MM171B00096_0034</name>
</gene>
<reference evidence="2" key="1">
    <citation type="submission" date="2020-03" db="EMBL/GenBank/DDBJ databases">
        <title>The deep terrestrial virosphere.</title>
        <authorList>
            <person name="Holmfeldt K."/>
            <person name="Nilsson E."/>
            <person name="Simone D."/>
            <person name="Lopez-Fernandez M."/>
            <person name="Wu X."/>
            <person name="de Brujin I."/>
            <person name="Lundin D."/>
            <person name="Andersson A."/>
            <person name="Bertilsson S."/>
            <person name="Dopson M."/>
        </authorList>
    </citation>
    <scope>NUCLEOTIDE SEQUENCE</scope>
    <source>
        <strain evidence="1">MM171A00102</strain>
        <strain evidence="2">MM171B00096</strain>
    </source>
</reference>
<evidence type="ECO:0000313" key="1">
    <source>
        <dbReference type="EMBL" id="QJB01504.1"/>
    </source>
</evidence>
<dbReference type="EMBL" id="MT143709">
    <property type="protein sequence ID" value="QJB01504.1"/>
    <property type="molecule type" value="Genomic_DNA"/>
</dbReference>
<dbReference type="EMBL" id="MT143896">
    <property type="protein sequence ID" value="QJH92472.1"/>
    <property type="molecule type" value="Genomic_DNA"/>
</dbReference>
<accession>A0A6M3X457</accession>
<protein>
    <submittedName>
        <fullName evidence="2">Uncharacterized protein</fullName>
    </submittedName>
</protein>
<sequence length="61" mass="6686">MTGTTMYVVTIDGRKHTLRNWQEVTHLCAKSFVSDPDKSVEIRHVAQLSSRDPLAVACAGG</sequence>
<name>A0A6M3X457_9ZZZZ</name>